<evidence type="ECO:0000313" key="4">
    <source>
        <dbReference type="EMBL" id="CAJ1932408.1"/>
    </source>
</evidence>
<evidence type="ECO:0000313" key="5">
    <source>
        <dbReference type="Proteomes" id="UP001295423"/>
    </source>
</evidence>
<dbReference type="GO" id="GO:0009536">
    <property type="term" value="C:plastid"/>
    <property type="evidence" value="ECO:0007669"/>
    <property type="project" value="UniProtKB-SubCell"/>
</dbReference>
<comment type="subcellular location">
    <subcellularLocation>
        <location evidence="1">Plastid</location>
    </subcellularLocation>
</comment>
<dbReference type="AlphaFoldDB" id="A0AAD2CER3"/>
<gene>
    <name evidence="4" type="ORF">CYCCA115_LOCUS2821</name>
</gene>
<evidence type="ECO:0000256" key="1">
    <source>
        <dbReference type="ARBA" id="ARBA00004474"/>
    </source>
</evidence>
<reference evidence="4" key="1">
    <citation type="submission" date="2023-08" db="EMBL/GenBank/DDBJ databases">
        <authorList>
            <person name="Audoor S."/>
            <person name="Bilcke G."/>
        </authorList>
    </citation>
    <scope>NUCLEOTIDE SEQUENCE</scope>
</reference>
<dbReference type="InterPro" id="IPR006843">
    <property type="entry name" value="PAP/fibrillin_dom"/>
</dbReference>
<name>A0AAD2CER3_9STRA</name>
<dbReference type="Proteomes" id="UP001295423">
    <property type="component" value="Unassembled WGS sequence"/>
</dbReference>
<evidence type="ECO:0000259" key="3">
    <source>
        <dbReference type="Pfam" id="PF04755"/>
    </source>
</evidence>
<evidence type="ECO:0000256" key="2">
    <source>
        <dbReference type="ARBA" id="ARBA00022640"/>
    </source>
</evidence>
<keyword evidence="5" id="KW-1185">Reference proteome</keyword>
<proteinExistence type="predicted"/>
<dbReference type="Pfam" id="PF04755">
    <property type="entry name" value="PAP_fibrillin"/>
    <property type="match status" value="1"/>
</dbReference>
<accession>A0AAD2CER3</accession>
<organism evidence="4 5">
    <name type="scientific">Cylindrotheca closterium</name>
    <dbReference type="NCBI Taxonomy" id="2856"/>
    <lineage>
        <taxon>Eukaryota</taxon>
        <taxon>Sar</taxon>
        <taxon>Stramenopiles</taxon>
        <taxon>Ochrophyta</taxon>
        <taxon>Bacillariophyta</taxon>
        <taxon>Bacillariophyceae</taxon>
        <taxon>Bacillariophycidae</taxon>
        <taxon>Bacillariales</taxon>
        <taxon>Bacillariaceae</taxon>
        <taxon>Cylindrotheca</taxon>
    </lineage>
</organism>
<feature type="domain" description="Plastid lipid-associated protein/fibrillin conserved" evidence="3">
    <location>
        <begin position="193"/>
        <end position="267"/>
    </location>
</feature>
<sequence>MLPNCEEKQDFNQSSDQVRCSQLKNHLRSLIELHNGSTKSPDVVEAIQHLSVFCPYEEHSPEWIHLFMGEFLVQTSPNFPGRLPPKREGDKQAQYTLGKLSFNTFHPKDLVCTLRGVRNVVAPKSDGTFTYDLICDTIVHLPEGDVEAEILNESFCCKDDESGRVTVFFTGSTLSPSSTVLADASKMSLWSKTFNESTLKTAAAERTYFGWLMDKALKRMLGMSVRMEKRHSFRLEFNKAFRGHIDVLYLDEEMRITKGNRGTIVIMERICSHEFGLI</sequence>
<dbReference type="EMBL" id="CAKOGP040000224">
    <property type="protein sequence ID" value="CAJ1932408.1"/>
    <property type="molecule type" value="Genomic_DNA"/>
</dbReference>
<comment type="caution">
    <text evidence="4">The sequence shown here is derived from an EMBL/GenBank/DDBJ whole genome shotgun (WGS) entry which is preliminary data.</text>
</comment>
<protein>
    <recommendedName>
        <fullName evidence="3">Plastid lipid-associated protein/fibrillin conserved domain-containing protein</fullName>
    </recommendedName>
</protein>
<keyword evidence="2" id="KW-0934">Plastid</keyword>